<accession>A0ABN1B5C4</accession>
<organism evidence="2 3">
    <name type="scientific">Pigmentiphaga daeguensis</name>
    <dbReference type="NCBI Taxonomy" id="414049"/>
    <lineage>
        <taxon>Bacteria</taxon>
        <taxon>Pseudomonadati</taxon>
        <taxon>Pseudomonadota</taxon>
        <taxon>Betaproteobacteria</taxon>
        <taxon>Burkholderiales</taxon>
        <taxon>Alcaligenaceae</taxon>
        <taxon>Pigmentiphaga</taxon>
    </lineage>
</organism>
<dbReference type="InterPro" id="IPR051683">
    <property type="entry name" value="Enoyl-CoA_Hydratase/Isomerase"/>
</dbReference>
<dbReference type="RefSeq" id="WP_343927030.1">
    <property type="nucleotide sequence ID" value="NZ_BAAAEN010000001.1"/>
</dbReference>
<sequence>MKMSRTLDSHGVLEIVIDNQEKRNALDDEMIGYLIEQLQTRARLTILRSAGKYFCAGRDIANIDPDDDQSMQPLRALALAFRNASQPVLAIVQGPAIGLGVSIACWSDLCLSSTEARFAIPEGRIGIAPTITAASLLEIVGRKRCLDMCLTARSLTAAQAHDYGIVQYLATPDRIHDAKRDIVDRVLQAAPEALALSRSLINSLHEDAFHNHLELAARQALVSARSATAAEGLKAFREKQSPSWVPREPA</sequence>
<dbReference type="EMBL" id="BAAAEN010000001">
    <property type="protein sequence ID" value="GAA0490540.1"/>
    <property type="molecule type" value="Genomic_DNA"/>
</dbReference>
<reference evidence="2 3" key="1">
    <citation type="journal article" date="2019" name="Int. J. Syst. Evol. Microbiol.">
        <title>The Global Catalogue of Microorganisms (GCM) 10K type strain sequencing project: providing services to taxonomists for standard genome sequencing and annotation.</title>
        <authorList>
            <consortium name="The Broad Institute Genomics Platform"/>
            <consortium name="The Broad Institute Genome Sequencing Center for Infectious Disease"/>
            <person name="Wu L."/>
            <person name="Ma J."/>
        </authorList>
    </citation>
    <scope>NUCLEOTIDE SEQUENCE [LARGE SCALE GENOMIC DNA]</scope>
    <source>
        <strain evidence="2 3">JCM 14330</strain>
    </source>
</reference>
<comment type="caution">
    <text evidence="2">The sequence shown here is derived from an EMBL/GenBank/DDBJ whole genome shotgun (WGS) entry which is preliminary data.</text>
</comment>
<evidence type="ECO:0000313" key="3">
    <source>
        <dbReference type="Proteomes" id="UP001501706"/>
    </source>
</evidence>
<gene>
    <name evidence="2" type="ORF">GCM10009097_02590</name>
</gene>
<evidence type="ECO:0000313" key="2">
    <source>
        <dbReference type="EMBL" id="GAA0490540.1"/>
    </source>
</evidence>
<dbReference type="Gene3D" id="1.10.12.10">
    <property type="entry name" value="Lyase 2-enoyl-coa Hydratase, Chain A, domain 2"/>
    <property type="match status" value="1"/>
</dbReference>
<dbReference type="CDD" id="cd06558">
    <property type="entry name" value="crotonase-like"/>
    <property type="match status" value="1"/>
</dbReference>
<dbReference type="PANTHER" id="PTHR42964">
    <property type="entry name" value="ENOYL-COA HYDRATASE"/>
    <property type="match status" value="1"/>
</dbReference>
<evidence type="ECO:0000256" key="1">
    <source>
        <dbReference type="ARBA" id="ARBA00005254"/>
    </source>
</evidence>
<dbReference type="SUPFAM" id="SSF52096">
    <property type="entry name" value="ClpP/crotonase"/>
    <property type="match status" value="1"/>
</dbReference>
<dbReference type="Pfam" id="PF00378">
    <property type="entry name" value="ECH_1"/>
    <property type="match status" value="1"/>
</dbReference>
<dbReference type="InterPro" id="IPR014748">
    <property type="entry name" value="Enoyl-CoA_hydra_C"/>
</dbReference>
<keyword evidence="3" id="KW-1185">Reference proteome</keyword>
<dbReference type="InterPro" id="IPR029045">
    <property type="entry name" value="ClpP/crotonase-like_dom_sf"/>
</dbReference>
<dbReference type="Proteomes" id="UP001501706">
    <property type="component" value="Unassembled WGS sequence"/>
</dbReference>
<comment type="similarity">
    <text evidence="1">Belongs to the enoyl-CoA hydratase/isomerase family.</text>
</comment>
<dbReference type="Gene3D" id="3.90.226.10">
    <property type="entry name" value="2-enoyl-CoA Hydratase, Chain A, domain 1"/>
    <property type="match status" value="1"/>
</dbReference>
<protein>
    <submittedName>
        <fullName evidence="2">Enoyl-CoA hydratase</fullName>
    </submittedName>
</protein>
<dbReference type="PANTHER" id="PTHR42964:SF1">
    <property type="entry name" value="POLYKETIDE BIOSYNTHESIS ENOYL-COA HYDRATASE PKSH-RELATED"/>
    <property type="match status" value="1"/>
</dbReference>
<name>A0ABN1B5C4_9BURK</name>
<dbReference type="InterPro" id="IPR001753">
    <property type="entry name" value="Enoyl-CoA_hydra/iso"/>
</dbReference>
<proteinExistence type="inferred from homology"/>